<dbReference type="InterPro" id="IPR025110">
    <property type="entry name" value="AMP-bd_C"/>
</dbReference>
<dbReference type="PANTHER" id="PTHR45527">
    <property type="entry name" value="NONRIBOSOMAL PEPTIDE SYNTHETASE"/>
    <property type="match status" value="1"/>
</dbReference>
<dbReference type="InterPro" id="IPR045851">
    <property type="entry name" value="AMP-bd_C_sf"/>
</dbReference>
<name>A0A7W9HH57_9PSEU</name>
<dbReference type="InterPro" id="IPR000873">
    <property type="entry name" value="AMP-dep_synth/lig_dom"/>
</dbReference>
<dbReference type="GO" id="GO:0043041">
    <property type="term" value="P:amino acid activation for nonribosomal peptide biosynthetic process"/>
    <property type="evidence" value="ECO:0007669"/>
    <property type="project" value="TreeGrafter"/>
</dbReference>
<evidence type="ECO:0000259" key="2">
    <source>
        <dbReference type="Pfam" id="PF00501"/>
    </source>
</evidence>
<evidence type="ECO:0000256" key="1">
    <source>
        <dbReference type="SAM" id="MobiDB-lite"/>
    </source>
</evidence>
<dbReference type="InterPro" id="IPR020845">
    <property type="entry name" value="AMP-binding_CS"/>
</dbReference>
<dbReference type="SUPFAM" id="SSF56801">
    <property type="entry name" value="Acetyl-CoA synthetase-like"/>
    <property type="match status" value="1"/>
</dbReference>
<keyword evidence="5" id="KW-1185">Reference proteome</keyword>
<dbReference type="GO" id="GO:0044550">
    <property type="term" value="P:secondary metabolite biosynthetic process"/>
    <property type="evidence" value="ECO:0007669"/>
    <property type="project" value="TreeGrafter"/>
</dbReference>
<reference evidence="4 5" key="1">
    <citation type="submission" date="2020-08" db="EMBL/GenBank/DDBJ databases">
        <title>Sequencing the genomes of 1000 actinobacteria strains.</title>
        <authorList>
            <person name="Klenk H.-P."/>
        </authorList>
    </citation>
    <scope>NUCLEOTIDE SEQUENCE [LARGE SCALE GENOMIC DNA]</scope>
    <source>
        <strain evidence="4 5">DSM 45486</strain>
    </source>
</reference>
<gene>
    <name evidence="4" type="ORF">F4560_001990</name>
</gene>
<dbReference type="PANTHER" id="PTHR45527:SF1">
    <property type="entry name" value="FATTY ACID SYNTHASE"/>
    <property type="match status" value="1"/>
</dbReference>
<dbReference type="InterPro" id="IPR042099">
    <property type="entry name" value="ANL_N_sf"/>
</dbReference>
<evidence type="ECO:0000313" key="4">
    <source>
        <dbReference type="EMBL" id="MBB5802222.1"/>
    </source>
</evidence>
<proteinExistence type="predicted"/>
<comment type="caution">
    <text evidence="4">The sequence shown here is derived from an EMBL/GenBank/DDBJ whole genome shotgun (WGS) entry which is preliminary data.</text>
</comment>
<organism evidence="4 5">
    <name type="scientific">Saccharothrix ecbatanensis</name>
    <dbReference type="NCBI Taxonomy" id="1105145"/>
    <lineage>
        <taxon>Bacteria</taxon>
        <taxon>Bacillati</taxon>
        <taxon>Actinomycetota</taxon>
        <taxon>Actinomycetes</taxon>
        <taxon>Pseudonocardiales</taxon>
        <taxon>Pseudonocardiaceae</taxon>
        <taxon>Saccharothrix</taxon>
    </lineage>
</organism>
<feature type="region of interest" description="Disordered" evidence="1">
    <location>
        <begin position="338"/>
        <end position="358"/>
    </location>
</feature>
<dbReference type="GO" id="GO:0031177">
    <property type="term" value="F:phosphopantetheine binding"/>
    <property type="evidence" value="ECO:0007669"/>
    <property type="project" value="TreeGrafter"/>
</dbReference>
<dbReference type="PROSITE" id="PS00455">
    <property type="entry name" value="AMP_BINDING"/>
    <property type="match status" value="1"/>
</dbReference>
<dbReference type="Gene3D" id="3.40.50.12780">
    <property type="entry name" value="N-terminal domain of ligase-like"/>
    <property type="match status" value="1"/>
</dbReference>
<dbReference type="Pfam" id="PF13193">
    <property type="entry name" value="AMP-binding_C"/>
    <property type="match status" value="1"/>
</dbReference>
<keyword evidence="4" id="KW-0436">Ligase</keyword>
<dbReference type="Gene3D" id="3.30.300.30">
    <property type="match status" value="1"/>
</dbReference>
<dbReference type="GO" id="GO:0016874">
    <property type="term" value="F:ligase activity"/>
    <property type="evidence" value="ECO:0007669"/>
    <property type="project" value="UniProtKB-KW"/>
</dbReference>
<dbReference type="EMBL" id="JACHMO010000001">
    <property type="protein sequence ID" value="MBB5802222.1"/>
    <property type="molecule type" value="Genomic_DNA"/>
</dbReference>
<evidence type="ECO:0000313" key="5">
    <source>
        <dbReference type="Proteomes" id="UP000552097"/>
    </source>
</evidence>
<dbReference type="AlphaFoldDB" id="A0A7W9HH57"/>
<dbReference type="Pfam" id="PF00501">
    <property type="entry name" value="AMP-binding"/>
    <property type="match status" value="1"/>
</dbReference>
<sequence>MVWRGKRVSYGRLAHWVDRARAVVDTGPARTDTRPVCVVAEKSPAAIAVVLACLATGQSVLAVSPALPRSTLELLSDRAGCRTVLTPERIAAAVADRPDDVRVIASPHVVGEEDLTFILTTSGSTGVPKLVPLTAGAVDRFTEWAAERFGIRPGTAVLNYAPLNFDLCLLDIWTTLKHGGQVVLVDPDRATDAGYLLNLFADNDVHVVQAVPLAYRLLLDAAAGGGRSGGASAGLDRPHHVIVTGDSMPWRDFVALGGLFGAARLYNLYGCTETNDSFIHEVDTTAPPRSPMPLGTPLPGVDAVVVGSDGMVVEGAGVGELYVSTPFQTEGYLGSRRGESQADFVPDPKGGSSGSRYFRSGDVVRRHADGSVTLEGRTDFHVKVAGVRVNTEVVERAIGDHEDVVEVGVVAVPDALAGHRLHAVVRRRAGTRLNTLVLRRHCAQRLSRDAVPAVIHIVDDPLPRTSTGKVDRKRIGPAARFPEGAAEHESEFV</sequence>
<evidence type="ECO:0000259" key="3">
    <source>
        <dbReference type="Pfam" id="PF13193"/>
    </source>
</evidence>
<dbReference type="GO" id="GO:0005737">
    <property type="term" value="C:cytoplasm"/>
    <property type="evidence" value="ECO:0007669"/>
    <property type="project" value="TreeGrafter"/>
</dbReference>
<feature type="region of interest" description="Disordered" evidence="1">
    <location>
        <begin position="466"/>
        <end position="493"/>
    </location>
</feature>
<feature type="domain" description="AMP-dependent synthetase/ligase" evidence="2">
    <location>
        <begin position="2"/>
        <end position="333"/>
    </location>
</feature>
<feature type="domain" description="AMP-binding enzyme C-terminal" evidence="3">
    <location>
        <begin position="394"/>
        <end position="469"/>
    </location>
</feature>
<dbReference type="Proteomes" id="UP000552097">
    <property type="component" value="Unassembled WGS sequence"/>
</dbReference>
<protein>
    <submittedName>
        <fullName evidence="4">Acyl-coenzyme A synthetase/AMP-(Fatty) acid ligase</fullName>
    </submittedName>
</protein>
<accession>A0A7W9HH57</accession>